<evidence type="ECO:0000313" key="4">
    <source>
        <dbReference type="Proteomes" id="UP001603013"/>
    </source>
</evidence>
<feature type="transmembrane region" description="Helical" evidence="1">
    <location>
        <begin position="51"/>
        <end position="73"/>
    </location>
</feature>
<keyword evidence="4" id="KW-1185">Reference proteome</keyword>
<organism evidence="3 4">
    <name type="scientific">Streptomyces lateritius</name>
    <dbReference type="NCBI Taxonomy" id="67313"/>
    <lineage>
        <taxon>Bacteria</taxon>
        <taxon>Bacillati</taxon>
        <taxon>Actinomycetota</taxon>
        <taxon>Actinomycetes</taxon>
        <taxon>Kitasatosporales</taxon>
        <taxon>Streptomycetaceae</taxon>
        <taxon>Streptomyces</taxon>
    </lineage>
</organism>
<reference evidence="3 4" key="1">
    <citation type="submission" date="2024-10" db="EMBL/GenBank/DDBJ databases">
        <title>The Natural Products Discovery Center: Release of the First 8490 Sequenced Strains for Exploring Actinobacteria Biosynthetic Diversity.</title>
        <authorList>
            <person name="Kalkreuter E."/>
            <person name="Kautsar S.A."/>
            <person name="Yang D."/>
            <person name="Bader C.D."/>
            <person name="Teijaro C.N."/>
            <person name="Fluegel L."/>
            <person name="Davis C.M."/>
            <person name="Simpson J.R."/>
            <person name="Lauterbach L."/>
            <person name="Steele A.D."/>
            <person name="Gui C."/>
            <person name="Meng S."/>
            <person name="Li G."/>
            <person name="Viehrig K."/>
            <person name="Ye F."/>
            <person name="Su P."/>
            <person name="Kiefer A.F."/>
            <person name="Nichols A."/>
            <person name="Cepeda A.J."/>
            <person name="Yan W."/>
            <person name="Fan B."/>
            <person name="Jiang Y."/>
            <person name="Adhikari A."/>
            <person name="Zheng C.-J."/>
            <person name="Schuster L."/>
            <person name="Cowan T.M."/>
            <person name="Smanski M.J."/>
            <person name="Chevrette M.G."/>
            <person name="De Carvalho L.P.S."/>
            <person name="Shen B."/>
        </authorList>
    </citation>
    <scope>NUCLEOTIDE SEQUENCE [LARGE SCALE GENOMIC DNA]</scope>
    <source>
        <strain evidence="3 4">NPDC015755</strain>
    </source>
</reference>
<name>A0ABW6YJW3_9ACTN</name>
<dbReference type="Pfam" id="PF19733">
    <property type="entry name" value="DUF6223"/>
    <property type="match status" value="1"/>
</dbReference>
<protein>
    <submittedName>
        <fullName evidence="3">DUF6223 family protein</fullName>
    </submittedName>
</protein>
<keyword evidence="1" id="KW-0472">Membrane</keyword>
<proteinExistence type="predicted"/>
<feature type="transmembrane region" description="Helical" evidence="1">
    <location>
        <begin position="121"/>
        <end position="143"/>
    </location>
</feature>
<feature type="signal peptide" evidence="2">
    <location>
        <begin position="1"/>
        <end position="35"/>
    </location>
</feature>
<dbReference type="Proteomes" id="UP001603013">
    <property type="component" value="Unassembled WGS sequence"/>
</dbReference>
<keyword evidence="1" id="KW-1133">Transmembrane helix</keyword>
<dbReference type="RefSeq" id="WP_391936782.1">
    <property type="nucleotide sequence ID" value="NZ_JBIBSM010000017.1"/>
</dbReference>
<feature type="chain" id="PRO_5046716377" evidence="2">
    <location>
        <begin position="36"/>
        <end position="152"/>
    </location>
</feature>
<keyword evidence="1" id="KW-0812">Transmembrane</keyword>
<keyword evidence="2" id="KW-0732">Signal</keyword>
<dbReference type="InterPro" id="IPR045770">
    <property type="entry name" value="DUF6223"/>
</dbReference>
<feature type="transmembrane region" description="Helical" evidence="1">
    <location>
        <begin position="85"/>
        <end position="109"/>
    </location>
</feature>
<evidence type="ECO:0000256" key="1">
    <source>
        <dbReference type="SAM" id="Phobius"/>
    </source>
</evidence>
<sequence length="152" mass="14324">MSTSGAVETVRRGVAAAGTALFGVLALAAPAAAHASVQPAAADVYTMSAGRLGAATAAVLALIGVIVGGLALVRPASRFRTGSGSGRLGAFVALAAGLTGTALGGLVMATSEGGLGTGNGLGGAVVAVVVGLMSLVLGGTVLARSRRTARPS</sequence>
<evidence type="ECO:0000256" key="2">
    <source>
        <dbReference type="SAM" id="SignalP"/>
    </source>
</evidence>
<comment type="caution">
    <text evidence="3">The sequence shown here is derived from an EMBL/GenBank/DDBJ whole genome shotgun (WGS) entry which is preliminary data.</text>
</comment>
<gene>
    <name evidence="3" type="ORF">ACF05T_27860</name>
</gene>
<evidence type="ECO:0000313" key="3">
    <source>
        <dbReference type="EMBL" id="MFF8279879.1"/>
    </source>
</evidence>
<dbReference type="EMBL" id="JBIBSM010000017">
    <property type="protein sequence ID" value="MFF8279879.1"/>
    <property type="molecule type" value="Genomic_DNA"/>
</dbReference>
<accession>A0ABW6YJW3</accession>